<reference evidence="2" key="1">
    <citation type="journal article" date="2010" name="Nat. Biotechnol.">
        <title>Draft genome sequence of the oilseed species Ricinus communis.</title>
        <authorList>
            <person name="Chan A.P."/>
            <person name="Crabtree J."/>
            <person name="Zhao Q."/>
            <person name="Lorenzi H."/>
            <person name="Orvis J."/>
            <person name="Puiu D."/>
            <person name="Melake-Berhan A."/>
            <person name="Jones K.M."/>
            <person name="Redman J."/>
            <person name="Chen G."/>
            <person name="Cahoon E.B."/>
            <person name="Gedil M."/>
            <person name="Stanke M."/>
            <person name="Haas B.J."/>
            <person name="Wortman J.R."/>
            <person name="Fraser-Liggett C.M."/>
            <person name="Ravel J."/>
            <person name="Rabinowicz P.D."/>
        </authorList>
    </citation>
    <scope>NUCLEOTIDE SEQUENCE [LARGE SCALE GENOMIC DNA]</scope>
    <source>
        <strain evidence="2">cv. Hale</strain>
    </source>
</reference>
<dbReference type="OMA" id="MVTYLRE"/>
<dbReference type="OrthoDB" id="1695119at2759"/>
<sequence>MMIMPKEMAKLCKKKVVVISVYVEKPTKRKVTSKSHRHHHHHHHCHYYNHQNIKQEVTANKYGDSINAGKGFSRRAQLLLYSQRLRESADHRPVESSHLDPIPKPISSNVMQPTENIAVVQRKPKYDNTPACLGKWKISKFKFCRSLTRVQIKNDKKTKHSGSTSNAVMNNLKVQKKRGFISKFLAVLQKRR</sequence>
<proteinExistence type="predicted"/>
<accession>B9SEE2</accession>
<evidence type="ECO:0000313" key="2">
    <source>
        <dbReference type="Proteomes" id="UP000008311"/>
    </source>
</evidence>
<dbReference type="eggNOG" id="ENOG502S6FX">
    <property type="taxonomic scope" value="Eukaryota"/>
</dbReference>
<organism evidence="1 2">
    <name type="scientific">Ricinus communis</name>
    <name type="common">Castor bean</name>
    <dbReference type="NCBI Taxonomy" id="3988"/>
    <lineage>
        <taxon>Eukaryota</taxon>
        <taxon>Viridiplantae</taxon>
        <taxon>Streptophyta</taxon>
        <taxon>Embryophyta</taxon>
        <taxon>Tracheophyta</taxon>
        <taxon>Spermatophyta</taxon>
        <taxon>Magnoliopsida</taxon>
        <taxon>eudicotyledons</taxon>
        <taxon>Gunneridae</taxon>
        <taxon>Pentapetalae</taxon>
        <taxon>rosids</taxon>
        <taxon>fabids</taxon>
        <taxon>Malpighiales</taxon>
        <taxon>Euphorbiaceae</taxon>
        <taxon>Acalyphoideae</taxon>
        <taxon>Acalypheae</taxon>
        <taxon>Ricinus</taxon>
    </lineage>
</organism>
<dbReference type="Proteomes" id="UP000008311">
    <property type="component" value="Unassembled WGS sequence"/>
</dbReference>
<evidence type="ECO:0000313" key="1">
    <source>
        <dbReference type="EMBL" id="EEF37972.1"/>
    </source>
</evidence>
<name>B9SEE2_RICCO</name>
<dbReference type="AlphaFoldDB" id="B9SEE2"/>
<gene>
    <name evidence="1" type="ORF">RCOM_0703030</name>
</gene>
<dbReference type="EMBL" id="EQ973936">
    <property type="protein sequence ID" value="EEF37972.1"/>
    <property type="molecule type" value="Genomic_DNA"/>
</dbReference>
<dbReference type="KEGG" id="rcu:8283230"/>
<protein>
    <submittedName>
        <fullName evidence="1">Uncharacterized protein</fullName>
    </submittedName>
</protein>
<keyword evidence="2" id="KW-1185">Reference proteome</keyword>
<dbReference type="InParanoid" id="B9SEE2"/>